<dbReference type="GO" id="GO:0008115">
    <property type="term" value="F:sarcosine oxidase activity"/>
    <property type="evidence" value="ECO:0007669"/>
    <property type="project" value="InterPro"/>
</dbReference>
<organism evidence="1 2">
    <name type="scientific">Rubrobacter xylanophilus (strain DSM 9941 / JCM 11954 / NBRC 16129 / PRD-1)</name>
    <dbReference type="NCBI Taxonomy" id="266117"/>
    <lineage>
        <taxon>Bacteria</taxon>
        <taxon>Bacillati</taxon>
        <taxon>Actinomycetota</taxon>
        <taxon>Rubrobacteria</taxon>
        <taxon>Rubrobacterales</taxon>
        <taxon>Rubrobacteraceae</taxon>
        <taxon>Rubrobacter</taxon>
    </lineage>
</organism>
<gene>
    <name evidence="1" type="ordered locus">Rxyl_2495</name>
</gene>
<evidence type="ECO:0000313" key="1">
    <source>
        <dbReference type="EMBL" id="ABG05419.1"/>
    </source>
</evidence>
<dbReference type="Proteomes" id="UP000006637">
    <property type="component" value="Chromosome"/>
</dbReference>
<dbReference type="HOGENOM" id="CLU_156359_2_0_11"/>
<dbReference type="PhylomeDB" id="Q1AT59"/>
<name>Q1AT59_RUBXD</name>
<dbReference type="InterPro" id="IPR038561">
    <property type="entry name" value="SoxD_sf"/>
</dbReference>
<dbReference type="EMBL" id="CP000386">
    <property type="protein sequence ID" value="ABG05419.1"/>
    <property type="molecule type" value="Genomic_DNA"/>
</dbReference>
<dbReference type="InterPro" id="IPR006279">
    <property type="entry name" value="SoxD"/>
</dbReference>
<dbReference type="AlphaFoldDB" id="Q1AT59"/>
<protein>
    <submittedName>
        <fullName evidence="1">Sarcosine oxidase subunit D</fullName>
    </submittedName>
</protein>
<dbReference type="KEGG" id="rxy:Rxyl_2495"/>
<proteinExistence type="predicted"/>
<accession>Q1AT59</accession>
<dbReference type="GO" id="GO:0046653">
    <property type="term" value="P:tetrahydrofolate metabolic process"/>
    <property type="evidence" value="ECO:0007669"/>
    <property type="project" value="InterPro"/>
</dbReference>
<dbReference type="Pfam" id="PF04267">
    <property type="entry name" value="SoxD"/>
    <property type="match status" value="1"/>
</dbReference>
<reference evidence="1 2" key="1">
    <citation type="submission" date="2006-06" db="EMBL/GenBank/DDBJ databases">
        <title>Complete sequence of Rubrobacter xylanophilus DSM 9941.</title>
        <authorList>
            <consortium name="US DOE Joint Genome Institute"/>
            <person name="Copeland A."/>
            <person name="Lucas S."/>
            <person name="Lapidus A."/>
            <person name="Barry K."/>
            <person name="Detter J.C."/>
            <person name="Glavina del Rio T."/>
            <person name="Hammon N."/>
            <person name="Israni S."/>
            <person name="Dalin E."/>
            <person name="Tice H."/>
            <person name="Pitluck S."/>
            <person name="Munk A.C."/>
            <person name="Brettin T."/>
            <person name="Bruce D."/>
            <person name="Han C."/>
            <person name="Tapia R."/>
            <person name="Gilna P."/>
            <person name="Schmutz J."/>
            <person name="Larimer F."/>
            <person name="Land M."/>
            <person name="Hauser L."/>
            <person name="Kyrpides N."/>
            <person name="Lykidis A."/>
            <person name="da Costa M.S."/>
            <person name="Rainey F.A."/>
            <person name="Empadinhas N."/>
            <person name="Jolivet E."/>
            <person name="Battista J.R."/>
            <person name="Richardson P."/>
        </authorList>
    </citation>
    <scope>NUCLEOTIDE SEQUENCE [LARGE SCALE GENOMIC DNA]</scope>
    <source>
        <strain evidence="2">DSM 9941 / NBRC 16129 / PRD-1</strain>
    </source>
</reference>
<dbReference type="RefSeq" id="WP_011565430.1">
    <property type="nucleotide sequence ID" value="NC_008148.1"/>
</dbReference>
<dbReference type="eggNOG" id="COG4311">
    <property type="taxonomic scope" value="Bacteria"/>
</dbReference>
<dbReference type="Gene3D" id="3.30.2270.10">
    <property type="entry name" value="Folate-binding superfamily"/>
    <property type="match status" value="1"/>
</dbReference>
<evidence type="ECO:0000313" key="2">
    <source>
        <dbReference type="Proteomes" id="UP000006637"/>
    </source>
</evidence>
<sequence length="88" mass="10390">MKILNCPINGPRPIHEFIYGGEFRDMPDVDAVTDGEWVDYLYNRSGVPGIKREWWYHVASNVWFIAERDTATNVVCKTYLFEGRRNYE</sequence>
<dbReference type="STRING" id="266117.Rxyl_2495"/>
<keyword evidence="2" id="KW-1185">Reference proteome</keyword>
<dbReference type="OrthoDB" id="7159274at2"/>